<accession>A0A426YRZ4</accession>
<name>A0A426YRZ4_ENSVE</name>
<dbReference type="Proteomes" id="UP000287651">
    <property type="component" value="Unassembled WGS sequence"/>
</dbReference>
<reference evidence="2 3" key="1">
    <citation type="journal article" date="2014" name="Agronomy (Basel)">
        <title>A Draft Genome Sequence for Ensete ventricosum, the Drought-Tolerant Tree Against Hunger.</title>
        <authorList>
            <person name="Harrison J."/>
            <person name="Moore K.A."/>
            <person name="Paszkiewicz K."/>
            <person name="Jones T."/>
            <person name="Grant M."/>
            <person name="Ambacheew D."/>
            <person name="Muzemil S."/>
            <person name="Studholme D.J."/>
        </authorList>
    </citation>
    <scope>NUCLEOTIDE SEQUENCE [LARGE SCALE GENOMIC DNA]</scope>
</reference>
<gene>
    <name evidence="2" type="ORF">B296_00037457</name>
</gene>
<organism evidence="2 3">
    <name type="scientific">Ensete ventricosum</name>
    <name type="common">Abyssinian banana</name>
    <name type="synonym">Musa ensete</name>
    <dbReference type="NCBI Taxonomy" id="4639"/>
    <lineage>
        <taxon>Eukaryota</taxon>
        <taxon>Viridiplantae</taxon>
        <taxon>Streptophyta</taxon>
        <taxon>Embryophyta</taxon>
        <taxon>Tracheophyta</taxon>
        <taxon>Spermatophyta</taxon>
        <taxon>Magnoliopsida</taxon>
        <taxon>Liliopsida</taxon>
        <taxon>Zingiberales</taxon>
        <taxon>Musaceae</taxon>
        <taxon>Ensete</taxon>
    </lineage>
</organism>
<comment type="caution">
    <text evidence="2">The sequence shown here is derived from an EMBL/GenBank/DDBJ whole genome shotgun (WGS) entry which is preliminary data.</text>
</comment>
<sequence length="204" mass="21383">MSLISSSSVSLDPCRFTLHRDLPPRHRGSHYHLYAPAVLLLSGGTSCGWVTPPCVGVAPSGNSPGRGGCPVAASSQATATVACAIGRPCRHRVASDRPCGRRTAANPGRGLPSHPLQVTIPRRGPWPSRVAVLGQFSSRAAVLGQFSSLAAVFSQFSSRASVLDQFSSRAVVLDQFSSRATVLGQFNSRAIMLGQFSFKAAVLG</sequence>
<evidence type="ECO:0000313" key="3">
    <source>
        <dbReference type="Proteomes" id="UP000287651"/>
    </source>
</evidence>
<evidence type="ECO:0000256" key="1">
    <source>
        <dbReference type="SAM" id="MobiDB-lite"/>
    </source>
</evidence>
<evidence type="ECO:0000313" key="2">
    <source>
        <dbReference type="EMBL" id="RRT54451.1"/>
    </source>
</evidence>
<dbReference type="AlphaFoldDB" id="A0A426YRZ4"/>
<dbReference type="EMBL" id="AMZH03010597">
    <property type="protein sequence ID" value="RRT54451.1"/>
    <property type="molecule type" value="Genomic_DNA"/>
</dbReference>
<feature type="region of interest" description="Disordered" evidence="1">
    <location>
        <begin position="99"/>
        <end position="119"/>
    </location>
</feature>
<protein>
    <submittedName>
        <fullName evidence="2">Uncharacterized protein</fullName>
    </submittedName>
</protein>
<proteinExistence type="predicted"/>